<keyword evidence="2" id="KW-1185">Reference proteome</keyword>
<evidence type="ECO:0000313" key="2">
    <source>
        <dbReference type="Proteomes" id="UP001331691"/>
    </source>
</evidence>
<dbReference type="EMBL" id="JAZKKV010000004">
    <property type="protein sequence ID" value="MEE9657537.1"/>
    <property type="molecule type" value="Genomic_DNA"/>
</dbReference>
<dbReference type="Proteomes" id="UP001331691">
    <property type="component" value="Unassembled WGS sequence"/>
</dbReference>
<sequence>MFTGIMDKVKLFGDKVVGFKPDLYELHPGYGDHTLDIYGMVNQFHGLFQHPQRVAATPALLRLRAKLIREEAVEEGIPAADNSNLEKILDAMADFLYVGIGTMVAIRGGAPMGMSIYTQDQSVGRFHETLSVTSAAIDDVKLPFIEAGKVADELEALATKIESVNLSEGALINELRRVLNMLYVACSMTYRLADLMDINIVDLVAEVHRSNMTKLWPGDDAERAEAVERCQYDRSDLGFRACDGTDLRIGFRISDGKILKSPTYSEADLVGFVATAETSTIVKEL</sequence>
<proteinExistence type="predicted"/>
<accession>A0AB35XLD0</accession>
<evidence type="ECO:0000313" key="1">
    <source>
        <dbReference type="EMBL" id="MEE9657537.1"/>
    </source>
</evidence>
<dbReference type="InterPro" id="IPR023292">
    <property type="entry name" value="NTP_PyroPHydrolase-like_dom_sf"/>
</dbReference>
<dbReference type="InterPro" id="IPR021130">
    <property type="entry name" value="PRib-ATP_PPHydrolase-like"/>
</dbReference>
<dbReference type="Pfam" id="PF01503">
    <property type="entry name" value="PRA-PH"/>
    <property type="match status" value="1"/>
</dbReference>
<comment type="caution">
    <text evidence="1">The sequence shown here is derived from an EMBL/GenBank/DDBJ whole genome shotgun (WGS) entry which is preliminary data.</text>
</comment>
<organism evidence="1 2">
    <name type="scientific">Kluyvera ascorbata</name>
    <dbReference type="NCBI Taxonomy" id="51288"/>
    <lineage>
        <taxon>Bacteria</taxon>
        <taxon>Pseudomonadati</taxon>
        <taxon>Pseudomonadota</taxon>
        <taxon>Gammaproteobacteria</taxon>
        <taxon>Enterobacterales</taxon>
        <taxon>Enterobacteriaceae</taxon>
        <taxon>Kluyvera</taxon>
    </lineage>
</organism>
<protein>
    <submittedName>
        <fullName evidence="1">Phosphoribosyl-ATP pyrophosphohydrolase</fullName>
    </submittedName>
</protein>
<dbReference type="Gene3D" id="1.10.3420.10">
    <property type="entry name" value="putative ntp pyrophosphohydrolase like domain"/>
    <property type="match status" value="2"/>
</dbReference>
<dbReference type="AlphaFoldDB" id="A0AB35XLD0"/>
<dbReference type="RefSeq" id="WP_331389622.1">
    <property type="nucleotide sequence ID" value="NZ_JAZKKV010000004.1"/>
</dbReference>
<reference evidence="1 2" key="1">
    <citation type="submission" date="2023-10" db="EMBL/GenBank/DDBJ databases">
        <title>Wastewater isolates of ESBL- and carbapenemase-producing Gram-negative bacteria from New Zealand.</title>
        <authorList>
            <person name="Straub C."/>
            <person name="Weaver L."/>
            <person name="Cornelius A."/>
            <person name="Mcgill E."/>
            <person name="Dyet K."/>
            <person name="White L."/>
            <person name="Pattis I."/>
        </authorList>
    </citation>
    <scope>NUCLEOTIDE SEQUENCE [LARGE SCALE GENOMIC DNA]</scope>
    <source>
        <strain evidence="1 2">ESBL09</strain>
    </source>
</reference>
<name>A0AB35XLD0_9ENTR</name>
<gene>
    <name evidence="1" type="ORF">V4836_26145</name>
</gene>